<gene>
    <name evidence="1" type="ORF">BLNAU_5098</name>
</gene>
<comment type="caution">
    <text evidence="1">The sequence shown here is derived from an EMBL/GenBank/DDBJ whole genome shotgun (WGS) entry which is preliminary data.</text>
</comment>
<protein>
    <submittedName>
        <fullName evidence="1">Uncharacterized protein</fullName>
    </submittedName>
</protein>
<evidence type="ECO:0000313" key="1">
    <source>
        <dbReference type="EMBL" id="KAK2959901.1"/>
    </source>
</evidence>
<proteinExistence type="predicted"/>
<evidence type="ECO:0000313" key="2">
    <source>
        <dbReference type="Proteomes" id="UP001281761"/>
    </source>
</evidence>
<name>A0ABQ9Y861_9EUKA</name>
<sequence length="67" mass="7848">MTDAQRKWNKKGGNTREMGKFVHRVLRMEGFEDVLEGKIRNDRKEMRGVWIVGKSVALNNMWGMNLP</sequence>
<accession>A0ABQ9Y861</accession>
<dbReference type="EMBL" id="JARBJD010000026">
    <property type="protein sequence ID" value="KAK2959901.1"/>
    <property type="molecule type" value="Genomic_DNA"/>
</dbReference>
<reference evidence="1 2" key="1">
    <citation type="journal article" date="2022" name="bioRxiv">
        <title>Genomics of Preaxostyla Flagellates Illuminates Evolutionary Transitions and the Path Towards Mitochondrial Loss.</title>
        <authorList>
            <person name="Novak L.V.F."/>
            <person name="Treitli S.C."/>
            <person name="Pyrih J."/>
            <person name="Halakuc P."/>
            <person name="Pipaliya S.V."/>
            <person name="Vacek V."/>
            <person name="Brzon O."/>
            <person name="Soukal P."/>
            <person name="Eme L."/>
            <person name="Dacks J.B."/>
            <person name="Karnkowska A."/>
            <person name="Elias M."/>
            <person name="Hampl V."/>
        </authorList>
    </citation>
    <scope>NUCLEOTIDE SEQUENCE [LARGE SCALE GENOMIC DNA]</scope>
    <source>
        <strain evidence="1">NAU3</strain>
        <tissue evidence="1">Gut</tissue>
    </source>
</reference>
<keyword evidence="2" id="KW-1185">Reference proteome</keyword>
<dbReference type="Proteomes" id="UP001281761">
    <property type="component" value="Unassembled WGS sequence"/>
</dbReference>
<organism evidence="1 2">
    <name type="scientific">Blattamonas nauphoetae</name>
    <dbReference type="NCBI Taxonomy" id="2049346"/>
    <lineage>
        <taxon>Eukaryota</taxon>
        <taxon>Metamonada</taxon>
        <taxon>Preaxostyla</taxon>
        <taxon>Oxymonadida</taxon>
        <taxon>Blattamonas</taxon>
    </lineage>
</organism>